<dbReference type="PANTHER" id="PTHR13337:SF2">
    <property type="entry name" value="SUCCINATE DEHYDROGENASE [UBIQUINONE] CYTOCHROME B SMALL SUBUNIT, MITOCHONDRIAL"/>
    <property type="match status" value="1"/>
</dbReference>
<keyword evidence="3" id="KW-0813">Transport</keyword>
<evidence type="ECO:0000313" key="13">
    <source>
        <dbReference type="EMBL" id="KLU88499.1"/>
    </source>
</evidence>
<accession>A0A0C4E4T3</accession>
<dbReference type="PANTHER" id="PTHR13337">
    <property type="entry name" value="SUCCINATE DEHYDROGENASE"/>
    <property type="match status" value="1"/>
</dbReference>
<evidence type="ECO:0000256" key="12">
    <source>
        <dbReference type="RuleBase" id="RU364031"/>
    </source>
</evidence>
<gene>
    <name evidence="13" type="ORF">MAPG_07484</name>
</gene>
<reference evidence="15" key="2">
    <citation type="submission" date="2010-05" db="EMBL/GenBank/DDBJ databases">
        <title>The genome sequence of Magnaporthe poae strain ATCC 64411.</title>
        <authorList>
            <person name="Ma L.-J."/>
            <person name="Dead R."/>
            <person name="Young S."/>
            <person name="Zeng Q."/>
            <person name="Koehrsen M."/>
            <person name="Alvarado L."/>
            <person name="Berlin A."/>
            <person name="Chapman S.B."/>
            <person name="Chen Z."/>
            <person name="Freedman E."/>
            <person name="Gellesch M."/>
            <person name="Goldberg J."/>
            <person name="Griggs A."/>
            <person name="Gujja S."/>
            <person name="Heilman E.R."/>
            <person name="Heiman D."/>
            <person name="Hepburn T."/>
            <person name="Howarth C."/>
            <person name="Jen D."/>
            <person name="Larson L."/>
            <person name="Mehta T."/>
            <person name="Neiman D."/>
            <person name="Pearson M."/>
            <person name="Roberts A."/>
            <person name="Saif S."/>
            <person name="Shea T."/>
            <person name="Shenoy N."/>
            <person name="Sisk P."/>
            <person name="Stolte C."/>
            <person name="Sykes S."/>
            <person name="Walk T."/>
            <person name="White J."/>
            <person name="Yandava C."/>
            <person name="Haas B."/>
            <person name="Nusbaum C."/>
            <person name="Birren B."/>
        </authorList>
    </citation>
    <scope>NUCLEOTIDE SEQUENCE [LARGE SCALE GENOMIC DNA]</scope>
    <source>
        <strain evidence="15">ATCC 64411 / 73-15</strain>
    </source>
</reference>
<evidence type="ECO:0000256" key="6">
    <source>
        <dbReference type="ARBA" id="ARBA00022946"/>
    </source>
</evidence>
<evidence type="ECO:0000256" key="5">
    <source>
        <dbReference type="ARBA" id="ARBA00022792"/>
    </source>
</evidence>
<dbReference type="GO" id="GO:0046872">
    <property type="term" value="F:metal ion binding"/>
    <property type="evidence" value="ECO:0007669"/>
    <property type="project" value="UniProtKB-KW"/>
</dbReference>
<evidence type="ECO:0000256" key="7">
    <source>
        <dbReference type="ARBA" id="ARBA00022989"/>
    </source>
</evidence>
<dbReference type="InterPro" id="IPR007992">
    <property type="entry name" value="CybS"/>
</dbReference>
<dbReference type="GO" id="GO:0020037">
    <property type="term" value="F:heme binding"/>
    <property type="evidence" value="ECO:0007669"/>
    <property type="project" value="TreeGrafter"/>
</dbReference>
<dbReference type="STRING" id="644358.A0A0C4E4T3"/>
<dbReference type="InterPro" id="IPR034804">
    <property type="entry name" value="SQR/QFR_C/D"/>
</dbReference>
<keyword evidence="8 12" id="KW-0496">Mitochondrion</keyword>
<protein>
    <recommendedName>
        <fullName evidence="12">Succinate dehydrogenase [ubiquinone] cytochrome b small subunit</fullName>
    </recommendedName>
</protein>
<keyword evidence="6 12" id="KW-0809">Transit peptide</keyword>
<reference evidence="13" key="1">
    <citation type="submission" date="2010-05" db="EMBL/GenBank/DDBJ databases">
        <title>The Genome Sequence of Magnaporthe poae strain ATCC 64411.</title>
        <authorList>
            <consortium name="The Broad Institute Genome Sequencing Platform"/>
            <consortium name="Broad Institute Genome Sequencing Center for Infectious Disease"/>
            <person name="Ma L.-J."/>
            <person name="Dead R."/>
            <person name="Young S."/>
            <person name="Zeng Q."/>
            <person name="Koehrsen M."/>
            <person name="Alvarado L."/>
            <person name="Berlin A."/>
            <person name="Chapman S.B."/>
            <person name="Chen Z."/>
            <person name="Freedman E."/>
            <person name="Gellesch M."/>
            <person name="Goldberg J."/>
            <person name="Griggs A."/>
            <person name="Gujja S."/>
            <person name="Heilman E.R."/>
            <person name="Heiman D."/>
            <person name="Hepburn T."/>
            <person name="Howarth C."/>
            <person name="Jen D."/>
            <person name="Larson L."/>
            <person name="Mehta T."/>
            <person name="Neiman D."/>
            <person name="Pearson M."/>
            <person name="Roberts A."/>
            <person name="Saif S."/>
            <person name="Shea T."/>
            <person name="Shenoy N."/>
            <person name="Sisk P."/>
            <person name="Stolte C."/>
            <person name="Sykes S."/>
            <person name="Walk T."/>
            <person name="White J."/>
            <person name="Yandava C."/>
            <person name="Haas B."/>
            <person name="Nusbaum C."/>
            <person name="Birren B."/>
        </authorList>
    </citation>
    <scope>NUCLEOTIDE SEQUENCE</scope>
    <source>
        <strain evidence="13">ATCC 64411</strain>
    </source>
</reference>
<evidence type="ECO:0000256" key="11">
    <source>
        <dbReference type="PIRSR" id="PIRSR607992-2"/>
    </source>
</evidence>
<dbReference type="GO" id="GO:0006099">
    <property type="term" value="P:tricarboxylic acid cycle"/>
    <property type="evidence" value="ECO:0007669"/>
    <property type="project" value="TreeGrafter"/>
</dbReference>
<organism evidence="14 15">
    <name type="scientific">Magnaporthiopsis poae (strain ATCC 64411 / 73-15)</name>
    <name type="common">Kentucky bluegrass fungus</name>
    <name type="synonym">Magnaporthe poae</name>
    <dbReference type="NCBI Taxonomy" id="644358"/>
    <lineage>
        <taxon>Eukaryota</taxon>
        <taxon>Fungi</taxon>
        <taxon>Dikarya</taxon>
        <taxon>Ascomycota</taxon>
        <taxon>Pezizomycotina</taxon>
        <taxon>Sordariomycetes</taxon>
        <taxon>Sordariomycetidae</taxon>
        <taxon>Magnaporthales</taxon>
        <taxon>Magnaporthaceae</taxon>
        <taxon>Magnaporthiopsis</taxon>
    </lineage>
</organism>
<reference evidence="14" key="4">
    <citation type="journal article" date="2015" name="G3 (Bethesda)">
        <title>Genome sequences of three phytopathogenic species of the Magnaporthaceae family of fungi.</title>
        <authorList>
            <person name="Okagaki L.H."/>
            <person name="Nunes C.C."/>
            <person name="Sailsbery J."/>
            <person name="Clay B."/>
            <person name="Brown D."/>
            <person name="John T."/>
            <person name="Oh Y."/>
            <person name="Young N."/>
            <person name="Fitzgerald M."/>
            <person name="Haas B.J."/>
            <person name="Zeng Q."/>
            <person name="Young S."/>
            <person name="Adiconis X."/>
            <person name="Fan L."/>
            <person name="Levin J.Z."/>
            <person name="Mitchell T.K."/>
            <person name="Okubara P.A."/>
            <person name="Farman M.L."/>
            <person name="Kohn L.M."/>
            <person name="Birren B."/>
            <person name="Ma L.-J."/>
            <person name="Dean R.A."/>
        </authorList>
    </citation>
    <scope>NUCLEOTIDE SEQUENCE</scope>
    <source>
        <strain evidence="14">ATCC 64411 / 73-15</strain>
    </source>
</reference>
<evidence type="ECO:0000256" key="3">
    <source>
        <dbReference type="ARBA" id="ARBA00022448"/>
    </source>
</evidence>
<feature type="binding site" evidence="10">
    <location>
        <position position="132"/>
    </location>
    <ligand>
        <name>a ubiquinone</name>
        <dbReference type="ChEBI" id="CHEBI:16389"/>
        <note>ligand shared with IP/SDHB</note>
    </ligand>
</feature>
<dbReference type="GO" id="GO:0006121">
    <property type="term" value="P:mitochondrial electron transport, succinate to ubiquinone"/>
    <property type="evidence" value="ECO:0007669"/>
    <property type="project" value="TreeGrafter"/>
</dbReference>
<dbReference type="AlphaFoldDB" id="A0A0C4E4T3"/>
<reference evidence="14" key="5">
    <citation type="submission" date="2015-06" db="UniProtKB">
        <authorList>
            <consortium name="EnsemblFungi"/>
        </authorList>
    </citation>
    <scope>IDENTIFICATION</scope>
    <source>
        <strain evidence="14">ATCC 64411</strain>
    </source>
</reference>
<keyword evidence="15" id="KW-1185">Reference proteome</keyword>
<dbReference type="Gene3D" id="1.20.1300.10">
    <property type="entry name" value="Fumarate reductase/succinate dehydrogenase, transmembrane subunit"/>
    <property type="match status" value="1"/>
</dbReference>
<keyword evidence="7" id="KW-1133">Transmembrane helix</keyword>
<proteinExistence type="inferred from homology"/>
<evidence type="ECO:0000313" key="14">
    <source>
        <dbReference type="EnsemblFungi" id="MAPG_07484T0"/>
    </source>
</evidence>
<evidence type="ECO:0000256" key="8">
    <source>
        <dbReference type="ARBA" id="ARBA00023128"/>
    </source>
</evidence>
<evidence type="ECO:0000313" key="15">
    <source>
        <dbReference type="Proteomes" id="UP000011715"/>
    </source>
</evidence>
<keyword evidence="9 12" id="KW-0472">Membrane</keyword>
<dbReference type="EMBL" id="GL876971">
    <property type="protein sequence ID" value="KLU88499.1"/>
    <property type="molecule type" value="Genomic_DNA"/>
</dbReference>
<dbReference type="OMA" id="SEGSYHW"/>
<evidence type="ECO:0000256" key="2">
    <source>
        <dbReference type="ARBA" id="ARBA00007294"/>
    </source>
</evidence>
<sequence length="180" mass="19162">MASLARPLRQALTATTRAGPSLLSARPALARNTLLQNGVKAAAFHASSRRCLLPPPRQVIEGNVNDPAPVPPPSPMHGSYHWTSERLLAAGLVPLTVAPFAAGSLNPTMDAVLISALILHSHLGLQVTIADYLPKRRVPKTRTAAMWAVNIATVVAGIGLYEFETNDVGLTEGIKRVWKA</sequence>
<keyword evidence="11" id="KW-0408">Iron</keyword>
<keyword evidence="5 12" id="KW-0999">Mitochondrion inner membrane</keyword>
<evidence type="ECO:0000256" key="10">
    <source>
        <dbReference type="PIRSR" id="PIRSR607992-1"/>
    </source>
</evidence>
<dbReference type="EMBL" id="ADBL01001807">
    <property type="status" value="NOT_ANNOTATED_CDS"/>
    <property type="molecule type" value="Genomic_DNA"/>
</dbReference>
<name>A0A0C4E4T3_MAGP6</name>
<evidence type="ECO:0000256" key="9">
    <source>
        <dbReference type="ARBA" id="ARBA00023136"/>
    </source>
</evidence>
<dbReference type="Pfam" id="PF05328">
    <property type="entry name" value="CybS"/>
    <property type="match status" value="1"/>
</dbReference>
<feature type="binding site" description="axial binding residue" evidence="11">
    <location>
        <position position="120"/>
    </location>
    <ligand>
        <name>heme b</name>
        <dbReference type="ChEBI" id="CHEBI:60344"/>
        <note>ligand shared with SDHC</note>
    </ligand>
    <ligandPart>
        <name>Fe</name>
        <dbReference type="ChEBI" id="CHEBI:18248"/>
    </ligandPart>
</feature>
<dbReference type="GO" id="GO:0005743">
    <property type="term" value="C:mitochondrial inner membrane"/>
    <property type="evidence" value="ECO:0007669"/>
    <property type="project" value="UniProtKB-SubCell"/>
</dbReference>
<evidence type="ECO:0000256" key="4">
    <source>
        <dbReference type="ARBA" id="ARBA00022692"/>
    </source>
</evidence>
<dbReference type="CDD" id="cd03496">
    <property type="entry name" value="SQR_TypeC_CybS"/>
    <property type="match status" value="1"/>
</dbReference>
<keyword evidence="4" id="KW-0812">Transmembrane</keyword>
<dbReference type="GO" id="GO:0048039">
    <property type="term" value="F:ubiquinone binding"/>
    <property type="evidence" value="ECO:0007669"/>
    <property type="project" value="TreeGrafter"/>
</dbReference>
<dbReference type="GO" id="GO:0098796">
    <property type="term" value="C:membrane protein complex"/>
    <property type="evidence" value="ECO:0007669"/>
    <property type="project" value="UniProtKB-ARBA"/>
</dbReference>
<dbReference type="SUPFAM" id="SSF81343">
    <property type="entry name" value="Fumarate reductase respiratory complex transmembrane subunits"/>
    <property type="match status" value="1"/>
</dbReference>
<dbReference type="EnsemblFungi" id="MAPG_07484T0">
    <property type="protein sequence ID" value="MAPG_07484T0"/>
    <property type="gene ID" value="MAPG_07484"/>
</dbReference>
<keyword evidence="11" id="KW-0479">Metal-binding</keyword>
<dbReference type="OrthoDB" id="18577at2759"/>
<dbReference type="FunFam" id="1.20.1300.10:FF:000007">
    <property type="entry name" value="Succinate dehydrogenase [ubiquinone] cytochrome b small subunit"/>
    <property type="match status" value="1"/>
</dbReference>
<dbReference type="Proteomes" id="UP000011715">
    <property type="component" value="Unassembled WGS sequence"/>
</dbReference>
<dbReference type="eggNOG" id="KOG4097">
    <property type="taxonomic scope" value="Eukaryota"/>
</dbReference>
<dbReference type="VEuPathDB" id="FungiDB:MAPG_07484"/>
<comment type="similarity">
    <text evidence="2 12">Belongs to the CybS family.</text>
</comment>
<reference evidence="13" key="3">
    <citation type="submission" date="2011-03" db="EMBL/GenBank/DDBJ databases">
        <title>Annotation of Magnaporthe poae ATCC 64411.</title>
        <authorList>
            <person name="Ma L.-J."/>
            <person name="Dead R."/>
            <person name="Young S.K."/>
            <person name="Zeng Q."/>
            <person name="Gargeya S."/>
            <person name="Fitzgerald M."/>
            <person name="Haas B."/>
            <person name="Abouelleil A."/>
            <person name="Alvarado L."/>
            <person name="Arachchi H.M."/>
            <person name="Berlin A."/>
            <person name="Brown A."/>
            <person name="Chapman S.B."/>
            <person name="Chen Z."/>
            <person name="Dunbar C."/>
            <person name="Freedman E."/>
            <person name="Gearin G."/>
            <person name="Gellesch M."/>
            <person name="Goldberg J."/>
            <person name="Griggs A."/>
            <person name="Gujja S."/>
            <person name="Heiman D."/>
            <person name="Howarth C."/>
            <person name="Larson L."/>
            <person name="Lui A."/>
            <person name="MacDonald P.J.P."/>
            <person name="Mehta T."/>
            <person name="Montmayeur A."/>
            <person name="Murphy C."/>
            <person name="Neiman D."/>
            <person name="Pearson M."/>
            <person name="Priest M."/>
            <person name="Roberts A."/>
            <person name="Saif S."/>
            <person name="Shea T."/>
            <person name="Shenoy N."/>
            <person name="Sisk P."/>
            <person name="Stolte C."/>
            <person name="Sykes S."/>
            <person name="Yandava C."/>
            <person name="Wortman J."/>
            <person name="Nusbaum C."/>
            <person name="Birren B."/>
        </authorList>
    </citation>
    <scope>NUCLEOTIDE SEQUENCE</scope>
    <source>
        <strain evidence="13">ATCC 64411</strain>
    </source>
</reference>
<evidence type="ECO:0000256" key="1">
    <source>
        <dbReference type="ARBA" id="ARBA00004448"/>
    </source>
</evidence>
<comment type="subcellular location">
    <subcellularLocation>
        <location evidence="1 12">Mitochondrion inner membrane</location>
        <topology evidence="1 12">Multi-pass membrane protein</topology>
    </subcellularLocation>
</comment>